<evidence type="ECO:0000313" key="2">
    <source>
        <dbReference type="Proteomes" id="UP000076532"/>
    </source>
</evidence>
<protein>
    <submittedName>
        <fullName evidence="1">Uncharacterized protein</fullName>
    </submittedName>
</protein>
<keyword evidence="2" id="KW-1185">Reference proteome</keyword>
<gene>
    <name evidence="1" type="ORF">FIBSPDRAFT_884655</name>
</gene>
<reference evidence="1 2" key="1">
    <citation type="journal article" date="2016" name="Mol. Biol. Evol.">
        <title>Comparative Genomics of Early-Diverging Mushroom-Forming Fungi Provides Insights into the Origins of Lignocellulose Decay Capabilities.</title>
        <authorList>
            <person name="Nagy L.G."/>
            <person name="Riley R."/>
            <person name="Tritt A."/>
            <person name="Adam C."/>
            <person name="Daum C."/>
            <person name="Floudas D."/>
            <person name="Sun H."/>
            <person name="Yadav J.S."/>
            <person name="Pangilinan J."/>
            <person name="Larsson K.H."/>
            <person name="Matsuura K."/>
            <person name="Barry K."/>
            <person name="Labutti K."/>
            <person name="Kuo R."/>
            <person name="Ohm R.A."/>
            <person name="Bhattacharya S.S."/>
            <person name="Shirouzu T."/>
            <person name="Yoshinaga Y."/>
            <person name="Martin F.M."/>
            <person name="Grigoriev I.V."/>
            <person name="Hibbett D.S."/>
        </authorList>
    </citation>
    <scope>NUCLEOTIDE SEQUENCE [LARGE SCALE GENOMIC DNA]</scope>
    <source>
        <strain evidence="1 2">CBS 109695</strain>
    </source>
</reference>
<organism evidence="1 2">
    <name type="scientific">Athelia psychrophila</name>
    <dbReference type="NCBI Taxonomy" id="1759441"/>
    <lineage>
        <taxon>Eukaryota</taxon>
        <taxon>Fungi</taxon>
        <taxon>Dikarya</taxon>
        <taxon>Basidiomycota</taxon>
        <taxon>Agaricomycotina</taxon>
        <taxon>Agaricomycetes</taxon>
        <taxon>Agaricomycetidae</taxon>
        <taxon>Atheliales</taxon>
        <taxon>Atheliaceae</taxon>
        <taxon>Athelia</taxon>
    </lineage>
</organism>
<name>A0A166SZD5_9AGAM</name>
<dbReference type="AlphaFoldDB" id="A0A166SZD5"/>
<evidence type="ECO:0000313" key="1">
    <source>
        <dbReference type="EMBL" id="KZP30009.1"/>
    </source>
</evidence>
<sequence>MYSICISTHGSQQPWSLCPHGYQDILDSPVLRPLHQCGYQDFEYLPDPRAGDAVYQDDDDPLGNTVFPRIPDVLGNDQAIANTLSRESTQWADGPTSAVSVPQHLMQSITPQLLNRWNKNSIAGTKKDDMVKEAGTQANTAATREAKEVTAADDHFRGDICHAGLQWRTELKQAICDHLREWGLCPSLTEIELKKLTTVNIRSHIVMHSILTKYHYRELQLSVTMPTGFLPVFPAAALVLVQTLATGIYTSQDLDQSDIKEYERGLTTMTMYLKLNTAYGQQKKNIRQAQHDIVERGKAQHPSAFHALPALSDSELGQYHPHILPIPLVPGKVDSDLVNDGEGDDDAAGIQAP</sequence>
<dbReference type="EMBL" id="KV417496">
    <property type="protein sequence ID" value="KZP30009.1"/>
    <property type="molecule type" value="Genomic_DNA"/>
</dbReference>
<accession>A0A166SZD5</accession>
<proteinExistence type="predicted"/>
<dbReference type="Proteomes" id="UP000076532">
    <property type="component" value="Unassembled WGS sequence"/>
</dbReference>